<evidence type="ECO:0000256" key="8">
    <source>
        <dbReference type="PIRNR" id="PIRNR000194"/>
    </source>
</evidence>
<dbReference type="RefSeq" id="WP_380821493.1">
    <property type="nucleotide sequence ID" value="NZ_JBHTJN010000012.1"/>
</dbReference>
<keyword evidence="5 8" id="KW-0521">NADP</keyword>
<dbReference type="Gene3D" id="3.40.430.10">
    <property type="entry name" value="Dihydrofolate Reductase, subunit A"/>
    <property type="match status" value="1"/>
</dbReference>
<dbReference type="PANTHER" id="PTHR48069">
    <property type="entry name" value="DIHYDROFOLATE REDUCTASE"/>
    <property type="match status" value="1"/>
</dbReference>
<dbReference type="EC" id="1.5.1.3" evidence="3 8"/>
<organism evidence="11 12">
    <name type="scientific">Seminibacterium arietis</name>
    <dbReference type="NCBI Taxonomy" id="1173502"/>
    <lineage>
        <taxon>Bacteria</taxon>
        <taxon>Pseudomonadati</taxon>
        <taxon>Pseudomonadota</taxon>
        <taxon>Gammaproteobacteria</taxon>
        <taxon>Pasteurellales</taxon>
        <taxon>Pasteurellaceae</taxon>
        <taxon>Seminibacterium</taxon>
    </lineage>
</organism>
<evidence type="ECO:0000313" key="11">
    <source>
        <dbReference type="EMBL" id="MFD0966772.1"/>
    </source>
</evidence>
<evidence type="ECO:0000256" key="2">
    <source>
        <dbReference type="ARBA" id="ARBA00009539"/>
    </source>
</evidence>
<evidence type="ECO:0000256" key="3">
    <source>
        <dbReference type="ARBA" id="ARBA00012856"/>
    </source>
</evidence>
<protein>
    <recommendedName>
        <fullName evidence="3 8">Dihydrofolate reductase</fullName>
        <ecNumber evidence="3 8">1.5.1.3</ecNumber>
    </recommendedName>
</protein>
<proteinExistence type="inferred from homology"/>
<evidence type="ECO:0000256" key="1">
    <source>
        <dbReference type="ARBA" id="ARBA00004903"/>
    </source>
</evidence>
<evidence type="ECO:0000256" key="6">
    <source>
        <dbReference type="ARBA" id="ARBA00023002"/>
    </source>
</evidence>
<dbReference type="InterPro" id="IPR012259">
    <property type="entry name" value="DHFR"/>
</dbReference>
<dbReference type="InterPro" id="IPR017925">
    <property type="entry name" value="DHFR_CS"/>
</dbReference>
<dbReference type="NCBIfam" id="NF008037">
    <property type="entry name" value="PRK10769.1"/>
    <property type="match status" value="1"/>
</dbReference>
<comment type="function">
    <text evidence="7 8">Key enzyme in folate metabolism. Catalyzes an essential reaction for de novo glycine and purine synthesis, and for DNA precursor synthesis.</text>
</comment>
<dbReference type="PANTHER" id="PTHR48069:SF3">
    <property type="entry name" value="DIHYDROFOLATE REDUCTASE"/>
    <property type="match status" value="1"/>
</dbReference>
<evidence type="ECO:0000313" key="12">
    <source>
        <dbReference type="Proteomes" id="UP001596996"/>
    </source>
</evidence>
<evidence type="ECO:0000256" key="9">
    <source>
        <dbReference type="RuleBase" id="RU004474"/>
    </source>
</evidence>
<comment type="caution">
    <text evidence="11">The sequence shown here is derived from an EMBL/GenBank/DDBJ whole genome shotgun (WGS) entry which is preliminary data.</text>
</comment>
<accession>A0ABW3IBJ0</accession>
<keyword evidence="6 8" id="KW-0560">Oxidoreductase</keyword>
<dbReference type="PROSITE" id="PS00075">
    <property type="entry name" value="DHFR_1"/>
    <property type="match status" value="1"/>
</dbReference>
<dbReference type="InterPro" id="IPR001796">
    <property type="entry name" value="DHFR_dom"/>
</dbReference>
<name>A0ABW3IBJ0_9PAST</name>
<evidence type="ECO:0000256" key="5">
    <source>
        <dbReference type="ARBA" id="ARBA00022857"/>
    </source>
</evidence>
<dbReference type="Pfam" id="PF00186">
    <property type="entry name" value="DHFR_1"/>
    <property type="match status" value="1"/>
</dbReference>
<dbReference type="SUPFAM" id="SSF53597">
    <property type="entry name" value="Dihydrofolate reductase-like"/>
    <property type="match status" value="1"/>
</dbReference>
<dbReference type="EMBL" id="JBHTJN010000012">
    <property type="protein sequence ID" value="MFD0966772.1"/>
    <property type="molecule type" value="Genomic_DNA"/>
</dbReference>
<dbReference type="InterPro" id="IPR024072">
    <property type="entry name" value="DHFR-like_dom_sf"/>
</dbReference>
<gene>
    <name evidence="11" type="primary">folA</name>
    <name evidence="11" type="ORF">ACFQ02_07960</name>
</gene>
<evidence type="ECO:0000259" key="10">
    <source>
        <dbReference type="PROSITE" id="PS51330"/>
    </source>
</evidence>
<evidence type="ECO:0000256" key="4">
    <source>
        <dbReference type="ARBA" id="ARBA00022563"/>
    </source>
</evidence>
<comment type="similarity">
    <text evidence="2 8 9">Belongs to the dihydrofolate reductase family.</text>
</comment>
<evidence type="ECO:0000256" key="7">
    <source>
        <dbReference type="ARBA" id="ARBA00025067"/>
    </source>
</evidence>
<reference evidence="12" key="1">
    <citation type="journal article" date="2019" name="Int. J. Syst. Evol. Microbiol.">
        <title>The Global Catalogue of Microorganisms (GCM) 10K type strain sequencing project: providing services to taxonomists for standard genome sequencing and annotation.</title>
        <authorList>
            <consortium name="The Broad Institute Genomics Platform"/>
            <consortium name="The Broad Institute Genome Sequencing Center for Infectious Disease"/>
            <person name="Wu L."/>
            <person name="Ma J."/>
        </authorList>
    </citation>
    <scope>NUCLEOTIDE SEQUENCE [LARGE SCALE GENOMIC DNA]</scope>
    <source>
        <strain evidence="12">CCUG 61707</strain>
    </source>
</reference>
<dbReference type="CDD" id="cd00209">
    <property type="entry name" value="DHFR"/>
    <property type="match status" value="1"/>
</dbReference>
<keyword evidence="12" id="KW-1185">Reference proteome</keyword>
<keyword evidence="4 8" id="KW-0554">One-carbon metabolism</keyword>
<comment type="pathway">
    <text evidence="1 8">Cofactor biosynthesis; tetrahydrofolate biosynthesis; 5,6,7,8-tetrahydrofolate from 7,8-dihydrofolate: step 1/1.</text>
</comment>
<dbReference type="PRINTS" id="PR00070">
    <property type="entry name" value="DHFR"/>
</dbReference>
<feature type="domain" description="DHFR" evidence="10">
    <location>
        <begin position="1"/>
        <end position="158"/>
    </location>
</feature>
<dbReference type="PIRSF" id="PIRSF000194">
    <property type="entry name" value="DHFR"/>
    <property type="match status" value="1"/>
</dbReference>
<comment type="catalytic activity">
    <reaction evidence="8">
        <text>(6S)-5,6,7,8-tetrahydrofolate + NADP(+) = 7,8-dihydrofolate + NADPH + H(+)</text>
        <dbReference type="Rhea" id="RHEA:15009"/>
        <dbReference type="ChEBI" id="CHEBI:15378"/>
        <dbReference type="ChEBI" id="CHEBI:57451"/>
        <dbReference type="ChEBI" id="CHEBI:57453"/>
        <dbReference type="ChEBI" id="CHEBI:57783"/>
        <dbReference type="ChEBI" id="CHEBI:58349"/>
        <dbReference type="EC" id="1.5.1.3"/>
    </reaction>
</comment>
<sequence>MLSLIVAMTKNQVIGRNNKMPWHLPADLAWFRQNTLSKPVIMGRRTFESIGRPLPKRINIVLSRTPYEKKGIIWQSSLESAVSFLKDHKEIMLIGGGELFKQYFHLADKIYLTEIQAHIDGDTYFPAINYQDWEIEQEIYRTKDKDNPYDCRFLILVRKKQ</sequence>
<dbReference type="PROSITE" id="PS51330">
    <property type="entry name" value="DHFR_2"/>
    <property type="match status" value="1"/>
</dbReference>
<dbReference type="Proteomes" id="UP001596996">
    <property type="component" value="Unassembled WGS sequence"/>
</dbReference>